<dbReference type="EMBL" id="BMED01000001">
    <property type="protein sequence ID" value="GGC67306.1"/>
    <property type="molecule type" value="Genomic_DNA"/>
</dbReference>
<dbReference type="InterPro" id="IPR013766">
    <property type="entry name" value="Thioredoxin_domain"/>
</dbReference>
<organism evidence="2 3">
    <name type="scientific">Undibacterium terreum</name>
    <dbReference type="NCBI Taxonomy" id="1224302"/>
    <lineage>
        <taxon>Bacteria</taxon>
        <taxon>Pseudomonadati</taxon>
        <taxon>Pseudomonadota</taxon>
        <taxon>Betaproteobacteria</taxon>
        <taxon>Burkholderiales</taxon>
        <taxon>Oxalobacteraceae</taxon>
        <taxon>Undibacterium</taxon>
    </lineage>
</organism>
<dbReference type="PANTHER" id="PTHR10438:SF468">
    <property type="entry name" value="THIOREDOXIN-1-RELATED"/>
    <property type="match status" value="1"/>
</dbReference>
<gene>
    <name evidence="2" type="ORF">GCM10011396_12870</name>
</gene>
<evidence type="ECO:0000313" key="2">
    <source>
        <dbReference type="EMBL" id="GGC67306.1"/>
    </source>
</evidence>
<dbReference type="Proteomes" id="UP000637423">
    <property type="component" value="Unassembled WGS sequence"/>
</dbReference>
<dbReference type="Gene3D" id="3.40.30.10">
    <property type="entry name" value="Glutaredoxin"/>
    <property type="match status" value="1"/>
</dbReference>
<comment type="caution">
    <text evidence="2">The sequence shown here is derived from an EMBL/GenBank/DDBJ whole genome shotgun (WGS) entry which is preliminary data.</text>
</comment>
<dbReference type="SUPFAM" id="SSF52833">
    <property type="entry name" value="Thioredoxin-like"/>
    <property type="match status" value="1"/>
</dbReference>
<dbReference type="RefSeq" id="WP_188565100.1">
    <property type="nucleotide sequence ID" value="NZ_BMED01000001.1"/>
</dbReference>
<name>A0A916UCK6_9BURK</name>
<reference evidence="2" key="2">
    <citation type="submission" date="2020-09" db="EMBL/GenBank/DDBJ databases">
        <authorList>
            <person name="Sun Q."/>
            <person name="Zhou Y."/>
        </authorList>
    </citation>
    <scope>NUCLEOTIDE SEQUENCE</scope>
    <source>
        <strain evidence="2">CGMCC 1.10998</strain>
    </source>
</reference>
<protein>
    <submittedName>
        <fullName evidence="2">Thiol reductase thioredoxin</fullName>
    </submittedName>
</protein>
<dbReference type="CDD" id="cd02947">
    <property type="entry name" value="TRX_family"/>
    <property type="match status" value="1"/>
</dbReference>
<dbReference type="PANTHER" id="PTHR10438">
    <property type="entry name" value="THIOREDOXIN"/>
    <property type="match status" value="1"/>
</dbReference>
<feature type="domain" description="Thioredoxin" evidence="1">
    <location>
        <begin position="1"/>
        <end position="110"/>
    </location>
</feature>
<evidence type="ECO:0000313" key="3">
    <source>
        <dbReference type="Proteomes" id="UP000637423"/>
    </source>
</evidence>
<dbReference type="Pfam" id="PF00085">
    <property type="entry name" value="Thioredoxin"/>
    <property type="match status" value="1"/>
</dbReference>
<dbReference type="InterPro" id="IPR036249">
    <property type="entry name" value="Thioredoxin-like_sf"/>
</dbReference>
<dbReference type="InterPro" id="IPR050620">
    <property type="entry name" value="Thioredoxin_H-type-like"/>
</dbReference>
<dbReference type="AlphaFoldDB" id="A0A916UCK6"/>
<accession>A0A916UCK6</accession>
<proteinExistence type="predicted"/>
<dbReference type="PROSITE" id="PS51352">
    <property type="entry name" value="THIOREDOXIN_2"/>
    <property type="match status" value="1"/>
</dbReference>
<reference evidence="2" key="1">
    <citation type="journal article" date="2014" name="Int. J. Syst. Evol. Microbiol.">
        <title>Complete genome sequence of Corynebacterium casei LMG S-19264T (=DSM 44701T), isolated from a smear-ripened cheese.</title>
        <authorList>
            <consortium name="US DOE Joint Genome Institute (JGI-PGF)"/>
            <person name="Walter F."/>
            <person name="Albersmeier A."/>
            <person name="Kalinowski J."/>
            <person name="Ruckert C."/>
        </authorList>
    </citation>
    <scope>NUCLEOTIDE SEQUENCE</scope>
    <source>
        <strain evidence="2">CGMCC 1.10998</strain>
    </source>
</reference>
<sequence>MAMNDTYAATEPKRADIDTLDGPAVIEFGAPWCGYCRAAQPLIAEALDEHPHVSHLKIEDGSGRRLGRSFGVKLWPTLVFLNHGKEVSRLVRPVDINDINLALKQIDAVA</sequence>
<evidence type="ECO:0000259" key="1">
    <source>
        <dbReference type="PROSITE" id="PS51352"/>
    </source>
</evidence>
<keyword evidence="3" id="KW-1185">Reference proteome</keyword>